<sequence>MHEIASQPSFGYFTAALLATAAVALSSGMQFLVIGLRHQRELMYQAYAVLCICIAALALSNVLLDCATTLAQATLALRLMYASSIFSFPAFIVFVSTYTRKPVSRFTFGVILMVATGFFWFDLRAPYGLHASLSAGAPMVLPWGESLFTLKVQPSVASHAFHILTYVVFLWALLRSWRFYRGGQARPGLLLGICLLVQFTAMLWGDIVIDIFDQPYPYLDAFAFLPFVLLMGVSLASQLRARTLQLEQTTLELRAEAETRREAELDLRHIAYHDPLTGLPNRSRALHSLAEMLADANQSGRHGAVLMIDLDNFKTINDSLGHHVGDRVLEAIADCLLAVAPGESTVARLGGDEFLVLLDAGSHEAMDADATAALAMDVAESMVERLSVPLPIDSRILAIGASIGVAVFPNGDAEAADIVRCADIALYRAKAAGRNGARLFLPHMQRDADNRLELERGLRTALERNELSLHFQPQVSMSGKLMGAEALLRWRHPELGDVPPDVFIPVAEETGLIHALGSWVITRACAHIQTWRSQGVDFGGRLAVNVSPWQIAHPQFVEHIQAIVVTAGIDPEWLTLELTESALLNDFEAALATLHALSNIGFRLAMDDFGTGYSSLAYLQQLPLDELKIDRSFVSALQPSVPDPLAGFIVDIGRRLGMATIAEGVETEQQRARLGAMGCDTLQGYLICRPLPEADYLRWLAARKTTASEKSTIT</sequence>
<dbReference type="Pfam" id="PF00990">
    <property type="entry name" value="GGDEF"/>
    <property type="match status" value="1"/>
</dbReference>
<dbReference type="Proteomes" id="UP001596018">
    <property type="component" value="Unassembled WGS sequence"/>
</dbReference>
<dbReference type="Gene3D" id="3.30.70.270">
    <property type="match status" value="1"/>
</dbReference>
<feature type="transmembrane region" description="Helical" evidence="1">
    <location>
        <begin position="189"/>
        <end position="212"/>
    </location>
</feature>
<evidence type="ECO:0000313" key="4">
    <source>
        <dbReference type="EMBL" id="MFC5439542.1"/>
    </source>
</evidence>
<dbReference type="RefSeq" id="WP_056080431.1">
    <property type="nucleotide sequence ID" value="NZ_JALBWS010000014.1"/>
</dbReference>
<dbReference type="PANTHER" id="PTHR44757">
    <property type="entry name" value="DIGUANYLATE CYCLASE DGCP"/>
    <property type="match status" value="1"/>
</dbReference>
<organism evidence="4 5">
    <name type="scientific">Rhodanobacter ginsenosidimutans</name>
    <dbReference type="NCBI Taxonomy" id="490571"/>
    <lineage>
        <taxon>Bacteria</taxon>
        <taxon>Pseudomonadati</taxon>
        <taxon>Pseudomonadota</taxon>
        <taxon>Gammaproteobacteria</taxon>
        <taxon>Lysobacterales</taxon>
        <taxon>Rhodanobacteraceae</taxon>
        <taxon>Rhodanobacter</taxon>
    </lineage>
</organism>
<accession>A0ABW0JUK0</accession>
<evidence type="ECO:0000259" key="2">
    <source>
        <dbReference type="PROSITE" id="PS50883"/>
    </source>
</evidence>
<dbReference type="InterPro" id="IPR001633">
    <property type="entry name" value="EAL_dom"/>
</dbReference>
<feature type="transmembrane region" description="Helical" evidence="1">
    <location>
        <begin position="46"/>
        <end position="64"/>
    </location>
</feature>
<dbReference type="InterPro" id="IPR052155">
    <property type="entry name" value="Biofilm_reg_signaling"/>
</dbReference>
<proteinExistence type="predicted"/>
<dbReference type="InterPro" id="IPR035919">
    <property type="entry name" value="EAL_sf"/>
</dbReference>
<feature type="transmembrane region" description="Helical" evidence="1">
    <location>
        <begin position="156"/>
        <end position="177"/>
    </location>
</feature>
<dbReference type="Pfam" id="PF00563">
    <property type="entry name" value="EAL"/>
    <property type="match status" value="1"/>
</dbReference>
<dbReference type="InterPro" id="IPR000160">
    <property type="entry name" value="GGDEF_dom"/>
</dbReference>
<feature type="transmembrane region" description="Helical" evidence="1">
    <location>
        <begin position="103"/>
        <end position="121"/>
    </location>
</feature>
<dbReference type="Gene3D" id="3.20.20.450">
    <property type="entry name" value="EAL domain"/>
    <property type="match status" value="1"/>
</dbReference>
<keyword evidence="1" id="KW-0472">Membrane</keyword>
<dbReference type="EMBL" id="JBHSMM010000001">
    <property type="protein sequence ID" value="MFC5439542.1"/>
    <property type="molecule type" value="Genomic_DNA"/>
</dbReference>
<dbReference type="PROSITE" id="PS50883">
    <property type="entry name" value="EAL"/>
    <property type="match status" value="1"/>
</dbReference>
<dbReference type="NCBIfam" id="TIGR00254">
    <property type="entry name" value="GGDEF"/>
    <property type="match status" value="1"/>
</dbReference>
<comment type="caution">
    <text evidence="4">The sequence shown here is derived from an EMBL/GenBank/DDBJ whole genome shotgun (WGS) entry which is preliminary data.</text>
</comment>
<dbReference type="CDD" id="cd01949">
    <property type="entry name" value="GGDEF"/>
    <property type="match status" value="1"/>
</dbReference>
<feature type="transmembrane region" description="Helical" evidence="1">
    <location>
        <begin position="12"/>
        <end position="34"/>
    </location>
</feature>
<dbReference type="InterPro" id="IPR029787">
    <property type="entry name" value="Nucleotide_cyclase"/>
</dbReference>
<feature type="transmembrane region" description="Helical" evidence="1">
    <location>
        <begin position="76"/>
        <end position="96"/>
    </location>
</feature>
<dbReference type="SMART" id="SM00052">
    <property type="entry name" value="EAL"/>
    <property type="match status" value="1"/>
</dbReference>
<dbReference type="SUPFAM" id="SSF141868">
    <property type="entry name" value="EAL domain-like"/>
    <property type="match status" value="1"/>
</dbReference>
<dbReference type="PROSITE" id="PS50887">
    <property type="entry name" value="GGDEF"/>
    <property type="match status" value="1"/>
</dbReference>
<gene>
    <name evidence="4" type="ORF">ACFPK0_05885</name>
</gene>
<protein>
    <submittedName>
        <fullName evidence="4">EAL domain-containing protein</fullName>
    </submittedName>
</protein>
<keyword evidence="1" id="KW-1133">Transmembrane helix</keyword>
<dbReference type="CDD" id="cd01948">
    <property type="entry name" value="EAL"/>
    <property type="match status" value="1"/>
</dbReference>
<dbReference type="PANTHER" id="PTHR44757:SF2">
    <property type="entry name" value="BIOFILM ARCHITECTURE MAINTENANCE PROTEIN MBAA"/>
    <property type="match status" value="1"/>
</dbReference>
<evidence type="ECO:0000259" key="3">
    <source>
        <dbReference type="PROSITE" id="PS50887"/>
    </source>
</evidence>
<name>A0ABW0JUK0_9GAMM</name>
<feature type="domain" description="EAL" evidence="2">
    <location>
        <begin position="451"/>
        <end position="704"/>
    </location>
</feature>
<evidence type="ECO:0000313" key="5">
    <source>
        <dbReference type="Proteomes" id="UP001596018"/>
    </source>
</evidence>
<keyword evidence="1" id="KW-0812">Transmembrane</keyword>
<dbReference type="InterPro" id="IPR043128">
    <property type="entry name" value="Rev_trsase/Diguanyl_cyclase"/>
</dbReference>
<keyword evidence="5" id="KW-1185">Reference proteome</keyword>
<evidence type="ECO:0000256" key="1">
    <source>
        <dbReference type="SAM" id="Phobius"/>
    </source>
</evidence>
<dbReference type="SUPFAM" id="SSF55073">
    <property type="entry name" value="Nucleotide cyclase"/>
    <property type="match status" value="1"/>
</dbReference>
<dbReference type="SMART" id="SM00267">
    <property type="entry name" value="GGDEF"/>
    <property type="match status" value="1"/>
</dbReference>
<reference evidence="5" key="1">
    <citation type="journal article" date="2019" name="Int. J. Syst. Evol. Microbiol.">
        <title>The Global Catalogue of Microorganisms (GCM) 10K type strain sequencing project: providing services to taxonomists for standard genome sequencing and annotation.</title>
        <authorList>
            <consortium name="The Broad Institute Genomics Platform"/>
            <consortium name="The Broad Institute Genome Sequencing Center for Infectious Disease"/>
            <person name="Wu L."/>
            <person name="Ma J."/>
        </authorList>
    </citation>
    <scope>NUCLEOTIDE SEQUENCE [LARGE SCALE GENOMIC DNA]</scope>
    <source>
        <strain evidence="5">KACC 12822</strain>
    </source>
</reference>
<feature type="domain" description="GGDEF" evidence="3">
    <location>
        <begin position="301"/>
        <end position="442"/>
    </location>
</feature>